<dbReference type="EMBL" id="CP049616">
    <property type="protein sequence ID" value="QII43579.1"/>
    <property type="molecule type" value="Genomic_DNA"/>
</dbReference>
<dbReference type="PANTHER" id="PTHR46825:SF9">
    <property type="entry name" value="BETA-LACTAMASE-RELATED DOMAIN-CONTAINING PROTEIN"/>
    <property type="match status" value="1"/>
</dbReference>
<keyword evidence="2" id="KW-0732">Signal</keyword>
<dbReference type="PANTHER" id="PTHR46825">
    <property type="entry name" value="D-ALANYL-D-ALANINE-CARBOXYPEPTIDASE/ENDOPEPTIDASE AMPH"/>
    <property type="match status" value="1"/>
</dbReference>
<protein>
    <submittedName>
        <fullName evidence="4">Beta-lactamase family protein</fullName>
    </submittedName>
</protein>
<dbReference type="Pfam" id="PF00144">
    <property type="entry name" value="Beta-lactamase"/>
    <property type="match status" value="1"/>
</dbReference>
<accession>A0A6G7IYW0</accession>
<reference evidence="4 5" key="1">
    <citation type="submission" date="2020-02" db="EMBL/GenBank/DDBJ databases">
        <title>Complete genome of Muricauda sp. 501str8.</title>
        <authorList>
            <person name="Dong B."/>
            <person name="Zhu S."/>
            <person name="Yang J."/>
            <person name="Chen J."/>
        </authorList>
    </citation>
    <scope>NUCLEOTIDE SEQUENCE [LARGE SCALE GENOMIC DNA]</scope>
    <source>
        <strain evidence="4 5">501str8</strain>
    </source>
</reference>
<organism evidence="4 5">
    <name type="scientific">Flagellimonas oceani</name>
    <dbReference type="NCBI Taxonomy" id="2698672"/>
    <lineage>
        <taxon>Bacteria</taxon>
        <taxon>Pseudomonadati</taxon>
        <taxon>Bacteroidota</taxon>
        <taxon>Flavobacteriia</taxon>
        <taxon>Flavobacteriales</taxon>
        <taxon>Flavobacteriaceae</taxon>
        <taxon>Flagellimonas</taxon>
    </lineage>
</organism>
<keyword evidence="5" id="KW-1185">Reference proteome</keyword>
<gene>
    <name evidence="4" type="ORF">GVT53_02395</name>
</gene>
<evidence type="ECO:0000313" key="4">
    <source>
        <dbReference type="EMBL" id="QII43579.1"/>
    </source>
</evidence>
<evidence type="ECO:0000313" key="5">
    <source>
        <dbReference type="Proteomes" id="UP000502928"/>
    </source>
</evidence>
<feature type="region of interest" description="Disordered" evidence="1">
    <location>
        <begin position="28"/>
        <end position="59"/>
    </location>
</feature>
<evidence type="ECO:0000256" key="1">
    <source>
        <dbReference type="SAM" id="MobiDB-lite"/>
    </source>
</evidence>
<dbReference type="InterPro" id="IPR001466">
    <property type="entry name" value="Beta-lactam-related"/>
</dbReference>
<dbReference type="AlphaFoldDB" id="A0A6G7IYW0"/>
<proteinExistence type="predicted"/>
<dbReference type="Gene3D" id="3.40.710.10">
    <property type="entry name" value="DD-peptidase/beta-lactamase superfamily"/>
    <property type="match status" value="1"/>
</dbReference>
<dbReference type="InterPro" id="IPR050491">
    <property type="entry name" value="AmpC-like"/>
</dbReference>
<feature type="chain" id="PRO_5026035911" evidence="2">
    <location>
        <begin position="29"/>
        <end position="410"/>
    </location>
</feature>
<dbReference type="KEGG" id="mut:GVT53_02395"/>
<evidence type="ECO:0000256" key="2">
    <source>
        <dbReference type="SAM" id="SignalP"/>
    </source>
</evidence>
<feature type="domain" description="Beta-lactamase-related" evidence="3">
    <location>
        <begin position="64"/>
        <end position="385"/>
    </location>
</feature>
<sequence>MRTPSFFGYSRLMSILFLSLLISCSSGDGEAPPEPNSNPNQNLDLEPELEPEPEPVTQNDIGVVDDAVSGFMAQYGVPGVALAVSVDEKMVYSKGYGKANVENDIDVSPDHLFRIASISKVFTATAILKLVDDGLVSLDEPVFGPDGILGGDFGTAVLTEDELDITVDDLLLHASGGWGTSTGGDPIDYQPNLGASDFIEYVLNNWSLSNAPGEVFSYSNMGYWLLARIIEERSGEPYEAYLKGLLSPLGISSFRVTTFREDDLGANEVHYYGAEGDAPYIFTIASRRDGDAGVVISAPDLLRFLCAIDGAPERPDILTPGSIALLSETTELSNLGRGLAVWPEQQLTYFTGSLPGNRSWMMIAENGHTATIVLNMRRTDTSAFDNDLQSLLLNIVKDGNIPWQTDLNQF</sequence>
<dbReference type="PROSITE" id="PS51257">
    <property type="entry name" value="PROKAR_LIPOPROTEIN"/>
    <property type="match status" value="1"/>
</dbReference>
<evidence type="ECO:0000259" key="3">
    <source>
        <dbReference type="Pfam" id="PF00144"/>
    </source>
</evidence>
<dbReference type="Proteomes" id="UP000502928">
    <property type="component" value="Chromosome"/>
</dbReference>
<dbReference type="RefSeq" id="WP_166247249.1">
    <property type="nucleotide sequence ID" value="NZ_CP049616.1"/>
</dbReference>
<dbReference type="InterPro" id="IPR012338">
    <property type="entry name" value="Beta-lactam/transpept-like"/>
</dbReference>
<name>A0A6G7IYW0_9FLAO</name>
<feature type="signal peptide" evidence="2">
    <location>
        <begin position="1"/>
        <end position="28"/>
    </location>
</feature>
<dbReference type="SUPFAM" id="SSF56601">
    <property type="entry name" value="beta-lactamase/transpeptidase-like"/>
    <property type="match status" value="1"/>
</dbReference>